<dbReference type="PROSITE" id="PS51683">
    <property type="entry name" value="SAM_OMT_II"/>
    <property type="match status" value="1"/>
</dbReference>
<reference evidence="1" key="1">
    <citation type="submission" date="2022-10" db="EMBL/GenBank/DDBJ databases">
        <title>Tapping the CABI collections for fungal endophytes: first genome assemblies for Collariella, Neodidymelliopsis, Ascochyta clinopodiicola, Didymella pomorum, Didymosphaeria variabile, Neocosmospora piperis and Neocucurbitaria cava.</title>
        <authorList>
            <person name="Hill R."/>
        </authorList>
    </citation>
    <scope>NUCLEOTIDE SEQUENCE</scope>
    <source>
        <strain evidence="1">IMI 356815</strain>
    </source>
</reference>
<dbReference type="SUPFAM" id="SSF53335">
    <property type="entry name" value="S-adenosyl-L-methionine-dependent methyltransferases"/>
    <property type="match status" value="1"/>
</dbReference>
<dbReference type="RefSeq" id="XP_056072763.1">
    <property type="nucleotide sequence ID" value="XM_056212455.1"/>
</dbReference>
<dbReference type="InterPro" id="IPR029063">
    <property type="entry name" value="SAM-dependent_MTases_sf"/>
</dbReference>
<organism evidence="1 2">
    <name type="scientific">Didymosphaeria variabile</name>
    <dbReference type="NCBI Taxonomy" id="1932322"/>
    <lineage>
        <taxon>Eukaryota</taxon>
        <taxon>Fungi</taxon>
        <taxon>Dikarya</taxon>
        <taxon>Ascomycota</taxon>
        <taxon>Pezizomycotina</taxon>
        <taxon>Dothideomycetes</taxon>
        <taxon>Pleosporomycetidae</taxon>
        <taxon>Pleosporales</taxon>
        <taxon>Massarineae</taxon>
        <taxon>Didymosphaeriaceae</taxon>
        <taxon>Didymosphaeria</taxon>
    </lineage>
</organism>
<dbReference type="SUPFAM" id="SSF46785">
    <property type="entry name" value="Winged helix' DNA-binding domain"/>
    <property type="match status" value="1"/>
</dbReference>
<dbReference type="GO" id="GO:0008168">
    <property type="term" value="F:methyltransferase activity"/>
    <property type="evidence" value="ECO:0007669"/>
    <property type="project" value="InterPro"/>
</dbReference>
<dbReference type="Gene3D" id="3.40.50.150">
    <property type="entry name" value="Vaccinia Virus protein VP39"/>
    <property type="match status" value="1"/>
</dbReference>
<dbReference type="InterPro" id="IPR036388">
    <property type="entry name" value="WH-like_DNA-bd_sf"/>
</dbReference>
<gene>
    <name evidence="1" type="ORF">N0V89_003657</name>
</gene>
<dbReference type="AlphaFoldDB" id="A0A9W8XP52"/>
<sequence length="295" mass="32525">MPSLTELAREILRNAELIEDTNTISSPDVGEARIALLNATHRLTIEAQPPTSYLFSQLWSITDTFALRTIYALKLPQHVPHADSIPYSTLSTLVGVPVDKLTRLIRYAVTLGFFTEPTPSHVAHSDTSRLLATNPDAFDAMGMILNELGPATHAFPDALTRFGTSEEPNETAYNIANKTDLGIYDFLAQNPERGRRFGGAMRLFSGDGGSYIQQLLSAFPWTSPTHDREDFVVVDVGGGHGSVSVKLAETTKSMRFVVQDMAPQVQEGRRLLPEKLEGRVEFQVHDFFHRAKGAG</sequence>
<dbReference type="Proteomes" id="UP001140513">
    <property type="component" value="Unassembled WGS sequence"/>
</dbReference>
<protein>
    <recommendedName>
        <fullName evidence="3">S-adenosyl-L-methionine-dependent methyltransferase</fullName>
    </recommendedName>
</protein>
<dbReference type="PANTHER" id="PTHR43712:SF5">
    <property type="entry name" value="O-METHYLTRANSFERASE ASQN-RELATED"/>
    <property type="match status" value="1"/>
</dbReference>
<name>A0A9W8XP52_9PLEO</name>
<dbReference type="InterPro" id="IPR016461">
    <property type="entry name" value="COMT-like"/>
</dbReference>
<dbReference type="EMBL" id="JAPEUX010000003">
    <property type="protein sequence ID" value="KAJ4355637.1"/>
    <property type="molecule type" value="Genomic_DNA"/>
</dbReference>
<accession>A0A9W8XP52</accession>
<comment type="caution">
    <text evidence="1">The sequence shown here is derived from an EMBL/GenBank/DDBJ whole genome shotgun (WGS) entry which is preliminary data.</text>
</comment>
<dbReference type="PANTHER" id="PTHR43712">
    <property type="entry name" value="PUTATIVE (AFU_ORTHOLOGUE AFUA_4G14580)-RELATED"/>
    <property type="match status" value="1"/>
</dbReference>
<evidence type="ECO:0008006" key="3">
    <source>
        <dbReference type="Google" id="ProtNLM"/>
    </source>
</evidence>
<keyword evidence="2" id="KW-1185">Reference proteome</keyword>
<dbReference type="Gene3D" id="1.10.10.10">
    <property type="entry name" value="Winged helix-like DNA-binding domain superfamily/Winged helix DNA-binding domain"/>
    <property type="match status" value="1"/>
</dbReference>
<dbReference type="GeneID" id="80907187"/>
<evidence type="ECO:0000313" key="2">
    <source>
        <dbReference type="Proteomes" id="UP001140513"/>
    </source>
</evidence>
<dbReference type="InterPro" id="IPR036390">
    <property type="entry name" value="WH_DNA-bd_sf"/>
</dbReference>
<proteinExistence type="predicted"/>
<dbReference type="OrthoDB" id="1606438at2759"/>
<evidence type="ECO:0000313" key="1">
    <source>
        <dbReference type="EMBL" id="KAJ4355637.1"/>
    </source>
</evidence>